<evidence type="ECO:0000259" key="9">
    <source>
        <dbReference type="Pfam" id="PF01494"/>
    </source>
</evidence>
<dbReference type="OrthoDB" id="417034at2"/>
<name>A0A2N3PVQ8_9PROT</name>
<accession>A0A2N3PVQ8</accession>
<dbReference type="PANTHER" id="PTHR43624:SF2">
    <property type="entry name" value="ELECTRON TRANSFER FLAVOPROTEIN-QUINONE OXIDOREDUCTASE YDIS-RELATED"/>
    <property type="match status" value="1"/>
</dbReference>
<comment type="function">
    <text evidence="2">Could be required for the formation of a functional nitrogenase Fe protein. Probably accepts electrons from FixA/FixB and reduces a quinone.</text>
</comment>
<comment type="cofactor">
    <cofactor evidence="1 8">
        <name>FAD</name>
        <dbReference type="ChEBI" id="CHEBI:57692"/>
    </cofactor>
</comment>
<dbReference type="InterPro" id="IPR002938">
    <property type="entry name" value="FAD-bd"/>
</dbReference>
<dbReference type="GO" id="GO:0071949">
    <property type="term" value="F:FAD binding"/>
    <property type="evidence" value="ECO:0007669"/>
    <property type="project" value="UniProtKB-UniRule"/>
</dbReference>
<comment type="function">
    <text evidence="8">Part of an electron transfer system.</text>
</comment>
<keyword evidence="7 8" id="KW-0560">Oxidoreductase</keyword>
<dbReference type="PRINTS" id="PR00420">
    <property type="entry name" value="RNGMNOXGNASE"/>
</dbReference>
<organism evidence="11 12">
    <name type="scientific">Telmatospirillum siberiense</name>
    <dbReference type="NCBI Taxonomy" id="382514"/>
    <lineage>
        <taxon>Bacteria</taxon>
        <taxon>Pseudomonadati</taxon>
        <taxon>Pseudomonadota</taxon>
        <taxon>Alphaproteobacteria</taxon>
        <taxon>Rhodospirillales</taxon>
        <taxon>Rhodospirillaceae</taxon>
        <taxon>Telmatospirillum</taxon>
    </lineage>
</organism>
<sequence length="433" mass="47283">MTEKFDAIVVGAGPAGSAAAYVMAKAGLSVLQLERGEYPGAKNVQGAILYSDALERIIPEFRDEAPLERHIVEQRVWMLTDKSHIGLDYRSDEFNEEKPDRYSIIRAQFDRWFCTKVKAAGALVICDTVVKALLKDAQGRVIGVKTDREGGDILAGVVILADGVNSTLARDAGYRAELDGDNTALVAKEMHFLRPEVIQNRFNIGEKEGVAFELVGTLTKGKIGMGFIYTNLESISIGIGCMVGDFEKGGLTPYGLLDELKAHPSVKPLLAGSEMKEYSAHLIPEGGYKAIPKVYGDGWMLVGDSAGLVNSIHREGSNMAMTSGQLAAETVIALKKEGKACSTQNLARYKSALDDSYVIKDMKKYQGMPGFLHGNRHVFTLYPELMSQAASTMLRVDGLDKKSKEKQVTKAFREKRGLFGLVGDAIKFARAFR</sequence>
<comment type="caution">
    <text evidence="11">The sequence shown here is derived from an EMBL/GenBank/DDBJ whole genome shotgun (WGS) entry which is preliminary data.</text>
</comment>
<evidence type="ECO:0000256" key="7">
    <source>
        <dbReference type="ARBA" id="ARBA00023002"/>
    </source>
</evidence>
<protein>
    <recommendedName>
        <fullName evidence="4 8">Protein FixC</fullName>
    </recommendedName>
</protein>
<dbReference type="Proteomes" id="UP000233293">
    <property type="component" value="Unassembled WGS sequence"/>
</dbReference>
<dbReference type="PANTHER" id="PTHR43624">
    <property type="entry name" value="ELECTRON TRANSFER FLAVOPROTEIN-QUINONE OXIDOREDUCTASE YDIS-RELATED"/>
    <property type="match status" value="1"/>
</dbReference>
<evidence type="ECO:0000313" key="11">
    <source>
        <dbReference type="EMBL" id="PKU24484.1"/>
    </source>
</evidence>
<feature type="domain" description="FAD-binding" evidence="9">
    <location>
        <begin position="5"/>
        <end position="181"/>
    </location>
</feature>
<evidence type="ECO:0000256" key="6">
    <source>
        <dbReference type="ARBA" id="ARBA00022827"/>
    </source>
</evidence>
<dbReference type="SUPFAM" id="SSF51905">
    <property type="entry name" value="FAD/NAD(P)-binding domain"/>
    <property type="match status" value="1"/>
</dbReference>
<dbReference type="RefSeq" id="WP_101250770.1">
    <property type="nucleotide sequence ID" value="NZ_PIUM01000011.1"/>
</dbReference>
<dbReference type="Pfam" id="PF26311">
    <property type="entry name" value="ETF-QO_FixC_C"/>
    <property type="match status" value="1"/>
</dbReference>
<reference evidence="12" key="1">
    <citation type="submission" date="2017-12" db="EMBL/GenBank/DDBJ databases">
        <title>Draft genome sequence of Telmatospirillum siberiense 26-4b1T, an acidotolerant peatland alphaproteobacterium potentially involved in sulfur cycling.</title>
        <authorList>
            <person name="Hausmann B."/>
            <person name="Pjevac P."/>
            <person name="Schreck K."/>
            <person name="Herbold C.W."/>
            <person name="Daims H."/>
            <person name="Wagner M."/>
            <person name="Pester M."/>
            <person name="Loy A."/>
        </authorList>
    </citation>
    <scope>NUCLEOTIDE SEQUENCE [LARGE SCALE GENOMIC DNA]</scope>
    <source>
        <strain evidence="12">26-4b1</strain>
    </source>
</reference>
<feature type="domain" description="FixC-like C-terminal" evidence="10">
    <location>
        <begin position="368"/>
        <end position="433"/>
    </location>
</feature>
<dbReference type="InterPro" id="IPR059103">
    <property type="entry name" value="FixC-like_C"/>
</dbReference>
<evidence type="ECO:0000256" key="4">
    <source>
        <dbReference type="ARBA" id="ARBA00019877"/>
    </source>
</evidence>
<comment type="similarity">
    <text evidence="3 8">Belongs to the ETF-QO/FixC family.</text>
</comment>
<evidence type="ECO:0000256" key="2">
    <source>
        <dbReference type="ARBA" id="ARBA00003676"/>
    </source>
</evidence>
<proteinExistence type="inferred from homology"/>
<dbReference type="Gene3D" id="3.50.50.60">
    <property type="entry name" value="FAD/NAD(P)-binding domain"/>
    <property type="match status" value="1"/>
</dbReference>
<evidence type="ECO:0000259" key="10">
    <source>
        <dbReference type="Pfam" id="PF26311"/>
    </source>
</evidence>
<evidence type="ECO:0000256" key="3">
    <source>
        <dbReference type="ARBA" id="ARBA00006796"/>
    </source>
</evidence>
<dbReference type="Pfam" id="PF01494">
    <property type="entry name" value="FAD_binding_3"/>
    <property type="match status" value="1"/>
</dbReference>
<gene>
    <name evidence="11" type="ORF">CWS72_11605</name>
</gene>
<dbReference type="EMBL" id="PIUM01000011">
    <property type="protein sequence ID" value="PKU24484.1"/>
    <property type="molecule type" value="Genomic_DNA"/>
</dbReference>
<dbReference type="SUPFAM" id="SSF54373">
    <property type="entry name" value="FAD-linked reductases, C-terminal domain"/>
    <property type="match status" value="1"/>
</dbReference>
<evidence type="ECO:0000256" key="1">
    <source>
        <dbReference type="ARBA" id="ARBA00001974"/>
    </source>
</evidence>
<evidence type="ECO:0000313" key="12">
    <source>
        <dbReference type="Proteomes" id="UP000233293"/>
    </source>
</evidence>
<dbReference type="InterPro" id="IPR039651">
    <property type="entry name" value="FixC-like"/>
</dbReference>
<dbReference type="AlphaFoldDB" id="A0A2N3PVQ8"/>
<evidence type="ECO:0000256" key="5">
    <source>
        <dbReference type="ARBA" id="ARBA00022630"/>
    </source>
</evidence>
<keyword evidence="12" id="KW-1185">Reference proteome</keyword>
<dbReference type="InterPro" id="IPR036188">
    <property type="entry name" value="FAD/NAD-bd_sf"/>
</dbReference>
<evidence type="ECO:0000256" key="8">
    <source>
        <dbReference type="RuleBase" id="RU366069"/>
    </source>
</evidence>
<keyword evidence="5 8" id="KW-0285">Flavoprotein</keyword>
<keyword evidence="6 8" id="KW-0274">FAD</keyword>
<dbReference type="GO" id="GO:0016491">
    <property type="term" value="F:oxidoreductase activity"/>
    <property type="evidence" value="ECO:0007669"/>
    <property type="project" value="UniProtKB-UniRule"/>
</dbReference>